<gene>
    <name evidence="3" type="primary">LOC107432602</name>
</gene>
<dbReference type="FunCoup" id="A0A6P4ARM2">
    <property type="interactions" value="529"/>
</dbReference>
<dbReference type="RefSeq" id="XP_015899271.2">
    <property type="nucleotide sequence ID" value="XM_016043785.4"/>
</dbReference>
<dbReference type="PANTHER" id="PTHR33237">
    <property type="entry name" value="F2P16.13 PROTEIN-RELATED"/>
    <property type="match status" value="1"/>
</dbReference>
<name>A0A6P4ARM2_ZIZJJ</name>
<keyword evidence="1" id="KW-1133">Transmembrane helix</keyword>
<dbReference type="GeneID" id="107432602"/>
<dbReference type="InParanoid" id="A0A6P4ARM2"/>
<keyword evidence="1" id="KW-0472">Membrane</keyword>
<organism evidence="2 3">
    <name type="scientific">Ziziphus jujuba</name>
    <name type="common">Chinese jujube</name>
    <name type="synonym">Ziziphus sativa</name>
    <dbReference type="NCBI Taxonomy" id="326968"/>
    <lineage>
        <taxon>Eukaryota</taxon>
        <taxon>Viridiplantae</taxon>
        <taxon>Streptophyta</taxon>
        <taxon>Embryophyta</taxon>
        <taxon>Tracheophyta</taxon>
        <taxon>Spermatophyta</taxon>
        <taxon>Magnoliopsida</taxon>
        <taxon>eudicotyledons</taxon>
        <taxon>Gunneridae</taxon>
        <taxon>Pentapetalae</taxon>
        <taxon>rosids</taxon>
        <taxon>fabids</taxon>
        <taxon>Rosales</taxon>
        <taxon>Rhamnaceae</taxon>
        <taxon>Paliureae</taxon>
        <taxon>Ziziphus</taxon>
    </lineage>
</organism>
<evidence type="ECO:0000313" key="2">
    <source>
        <dbReference type="Proteomes" id="UP001652623"/>
    </source>
</evidence>
<sequence>MEALWDLEDKCKLSTKQAIVLLICAAFGVALLCTVTMLLRNKSKRKKFLSLQANDQVDKAIGRECSDQETPTCGWISIKRALMGSVRWSKASKWEERKGGSWRETPLPLLEKRVSSEFDLRWPSHNSDSPVWQRPILMGEKCELPRFSGLILYDERGQLRCDADHKETHPCKITTNEKENGAAVVRKTLRDLL</sequence>
<evidence type="ECO:0000313" key="3">
    <source>
        <dbReference type="RefSeq" id="XP_015899271.2"/>
    </source>
</evidence>
<dbReference type="PANTHER" id="PTHR33237:SF21">
    <property type="entry name" value="TRANSMEMBRANE PROTEIN"/>
    <property type="match status" value="1"/>
</dbReference>
<dbReference type="Proteomes" id="UP001652623">
    <property type="component" value="Chromosome 11"/>
</dbReference>
<dbReference type="KEGG" id="zju:107432602"/>
<proteinExistence type="predicted"/>
<reference evidence="3" key="1">
    <citation type="submission" date="2025-08" db="UniProtKB">
        <authorList>
            <consortium name="RefSeq"/>
        </authorList>
    </citation>
    <scope>IDENTIFICATION</scope>
    <source>
        <tissue evidence="3">Seedling</tissue>
    </source>
</reference>
<keyword evidence="2" id="KW-1185">Reference proteome</keyword>
<accession>A0A6P4ARM2</accession>
<protein>
    <submittedName>
        <fullName evidence="3">Uncharacterized protein LOC107432602</fullName>
    </submittedName>
</protein>
<evidence type="ECO:0000256" key="1">
    <source>
        <dbReference type="SAM" id="Phobius"/>
    </source>
</evidence>
<keyword evidence="1" id="KW-0812">Transmembrane</keyword>
<feature type="transmembrane region" description="Helical" evidence="1">
    <location>
        <begin position="18"/>
        <end position="39"/>
    </location>
</feature>
<dbReference type="AlphaFoldDB" id="A0A6P4ARM2"/>